<evidence type="ECO:0000313" key="10">
    <source>
        <dbReference type="Proteomes" id="UP000013521"/>
    </source>
</evidence>
<evidence type="ECO:0000256" key="7">
    <source>
        <dbReference type="PIRSR" id="PIRSR602403-1"/>
    </source>
</evidence>
<evidence type="ECO:0000256" key="5">
    <source>
        <dbReference type="ARBA" id="ARBA00023004"/>
    </source>
</evidence>
<dbReference type="eggNOG" id="KOG0159">
    <property type="taxonomic scope" value="Eukaryota"/>
</dbReference>
<dbReference type="InterPro" id="IPR002403">
    <property type="entry name" value="Cyt_P450_E_grp-IV"/>
</dbReference>
<dbReference type="PROSITE" id="PS00086">
    <property type="entry name" value="CYTOCHROME_P450"/>
    <property type="match status" value="1"/>
</dbReference>
<evidence type="ECO:0000313" key="9">
    <source>
        <dbReference type="EMBL" id="EOD52869.1"/>
    </source>
</evidence>
<dbReference type="AlphaFoldDB" id="R1H368"/>
<dbReference type="GO" id="GO:0020037">
    <property type="term" value="F:heme binding"/>
    <property type="evidence" value="ECO:0007669"/>
    <property type="project" value="InterPro"/>
</dbReference>
<dbReference type="GO" id="GO:0005506">
    <property type="term" value="F:iron ion binding"/>
    <property type="evidence" value="ECO:0007669"/>
    <property type="project" value="InterPro"/>
</dbReference>
<evidence type="ECO:0000256" key="4">
    <source>
        <dbReference type="ARBA" id="ARBA00023002"/>
    </source>
</evidence>
<dbReference type="SUPFAM" id="SSF48264">
    <property type="entry name" value="Cytochrome P450"/>
    <property type="match status" value="1"/>
</dbReference>
<dbReference type="GO" id="GO:0004497">
    <property type="term" value="F:monooxygenase activity"/>
    <property type="evidence" value="ECO:0007669"/>
    <property type="project" value="UniProtKB-KW"/>
</dbReference>
<sequence>MTGARAMVREGYKKFKSSMFKVRRNDKDILVISNKYIDELRNLPDSKLSAIGAQVRNLLGRYSTTPILLESDLHTRVLQTKLTPNLPSLIPILKDELDHALPKEIPECKDEWVEVQIYEILCQIVARLTARVFLGEKGCESEEWLAKSIEYTENIFKTVMVLRVFPTYIRPFIAPFLPPYWKMQSDLVTAKKIISPMVRERRQQEALLGAEYAKPHDLLQWMMDASDDDDGQPDKLAHRQLLLSLASIHTTTMSAAHALYDLCAYPECFEPLRDEAIRVLSEDEGWKKTTLTKMRNLDSFLKESQRINPPIFMTFNRVVRSPITLSDGTQLPVGTHLTVASDATSHDPDIIPSPDRFDPFRWARLRQSDPSSAHKHQFATTDVNSLHFGHGRHACPGRFFAAAEIKMLLAQLLLDYDFKYPQGQGRPINLSADDWLFPDPNARLLIRRRSGEGQQGAV</sequence>
<dbReference type="PRINTS" id="PR00465">
    <property type="entry name" value="EP450IV"/>
</dbReference>
<dbReference type="OrthoDB" id="1844152at2759"/>
<proteinExistence type="inferred from homology"/>
<dbReference type="PANTHER" id="PTHR46206">
    <property type="entry name" value="CYTOCHROME P450"/>
    <property type="match status" value="1"/>
</dbReference>
<comment type="cofactor">
    <cofactor evidence="1 7">
        <name>heme</name>
        <dbReference type="ChEBI" id="CHEBI:30413"/>
    </cofactor>
</comment>
<evidence type="ECO:0000256" key="1">
    <source>
        <dbReference type="ARBA" id="ARBA00001971"/>
    </source>
</evidence>
<dbReference type="InterPro" id="IPR036396">
    <property type="entry name" value="Cyt_P450_sf"/>
</dbReference>
<dbReference type="GO" id="GO:0016705">
    <property type="term" value="F:oxidoreductase activity, acting on paired donors, with incorporation or reduction of molecular oxygen"/>
    <property type="evidence" value="ECO:0007669"/>
    <property type="project" value="InterPro"/>
</dbReference>
<feature type="binding site" description="axial binding residue" evidence="7">
    <location>
        <position position="395"/>
    </location>
    <ligand>
        <name>heme</name>
        <dbReference type="ChEBI" id="CHEBI:30413"/>
    </ligand>
    <ligandPart>
        <name>Fe</name>
        <dbReference type="ChEBI" id="CHEBI:18248"/>
    </ligandPart>
</feature>
<dbReference type="Pfam" id="PF00067">
    <property type="entry name" value="p450"/>
    <property type="match status" value="1"/>
</dbReference>
<evidence type="ECO:0000256" key="8">
    <source>
        <dbReference type="RuleBase" id="RU000461"/>
    </source>
</evidence>
<comment type="similarity">
    <text evidence="2 8">Belongs to the cytochrome P450 family.</text>
</comment>
<accession>R1H368</accession>
<dbReference type="HOGENOM" id="CLU_022195_0_1_1"/>
<keyword evidence="7 8" id="KW-0349">Heme</keyword>
<dbReference type="OMA" id="CKDEWVE"/>
<keyword evidence="3 7" id="KW-0479">Metal-binding</keyword>
<name>R1H368_BOTPV</name>
<dbReference type="KEGG" id="npa:UCRNP2_330"/>
<dbReference type="InterPro" id="IPR001128">
    <property type="entry name" value="Cyt_P450"/>
</dbReference>
<dbReference type="Proteomes" id="UP000013521">
    <property type="component" value="Unassembled WGS sequence"/>
</dbReference>
<organism evidence="9 10">
    <name type="scientific">Botryosphaeria parva (strain UCR-NP2)</name>
    <name type="common">Grapevine canker fungus</name>
    <name type="synonym">Neofusicoccum parvum</name>
    <dbReference type="NCBI Taxonomy" id="1287680"/>
    <lineage>
        <taxon>Eukaryota</taxon>
        <taxon>Fungi</taxon>
        <taxon>Dikarya</taxon>
        <taxon>Ascomycota</taxon>
        <taxon>Pezizomycotina</taxon>
        <taxon>Dothideomycetes</taxon>
        <taxon>Dothideomycetes incertae sedis</taxon>
        <taxon>Botryosphaeriales</taxon>
        <taxon>Botryosphaeriaceae</taxon>
        <taxon>Neofusicoccum</taxon>
    </lineage>
</organism>
<keyword evidence="4 8" id="KW-0560">Oxidoreductase</keyword>
<dbReference type="EMBL" id="KB915680">
    <property type="protein sequence ID" value="EOD52869.1"/>
    <property type="molecule type" value="Genomic_DNA"/>
</dbReference>
<evidence type="ECO:0000256" key="2">
    <source>
        <dbReference type="ARBA" id="ARBA00010617"/>
    </source>
</evidence>
<reference evidence="10" key="1">
    <citation type="journal article" date="2013" name="Genome Announc.">
        <title>Draft genome sequence of Neofusicoccum parvum isolate UCR-NP2, a fungal vascular pathogen associated with grapevine cankers.</title>
        <authorList>
            <person name="Blanco-Ulate B."/>
            <person name="Rolshausen P."/>
            <person name="Cantu D."/>
        </authorList>
    </citation>
    <scope>NUCLEOTIDE SEQUENCE [LARGE SCALE GENOMIC DNA]</scope>
    <source>
        <strain evidence="10">UCR-NP2</strain>
    </source>
</reference>
<protein>
    <submittedName>
        <fullName evidence="9">Putative cytochrome p450 protein</fullName>
    </submittedName>
</protein>
<dbReference type="InterPro" id="IPR017972">
    <property type="entry name" value="Cyt_P450_CS"/>
</dbReference>
<dbReference type="CDD" id="cd11041">
    <property type="entry name" value="CYP503A1-like"/>
    <property type="match status" value="1"/>
</dbReference>
<keyword evidence="6 8" id="KW-0503">Monooxygenase</keyword>
<dbReference type="Gene3D" id="1.10.630.10">
    <property type="entry name" value="Cytochrome P450"/>
    <property type="match status" value="1"/>
</dbReference>
<evidence type="ECO:0000256" key="6">
    <source>
        <dbReference type="ARBA" id="ARBA00023033"/>
    </source>
</evidence>
<gene>
    <name evidence="9" type="ORF">UCRNP2_330</name>
</gene>
<keyword evidence="5 7" id="KW-0408">Iron</keyword>
<dbReference type="PANTHER" id="PTHR46206:SF6">
    <property type="entry name" value="CYTOCHROME P450 MONOOXYGENASE AN1598-RELATED"/>
    <property type="match status" value="1"/>
</dbReference>
<evidence type="ECO:0000256" key="3">
    <source>
        <dbReference type="ARBA" id="ARBA00022723"/>
    </source>
</evidence>